<dbReference type="Proteomes" id="UP001448858">
    <property type="component" value="Chromosome"/>
</dbReference>
<dbReference type="PRINTS" id="PR00080">
    <property type="entry name" value="SDRFAMILY"/>
</dbReference>
<dbReference type="EMBL" id="CP151657">
    <property type="protein sequence ID" value="WZP16159.1"/>
    <property type="molecule type" value="Genomic_DNA"/>
</dbReference>
<sequence length="262" mass="27057">MQLAGNVAIVTGGSKGIGYAVADYLMAHGADVVITSRTPPEVEAAAEKLTAAHPGRRALPVVADAAVAADVERMFETAETELGPVAVVANVAGNYSLGLIADLSEEDWKTVLDTHLTGTFLCTRAAIRRMRASGTAGAVVNIGAVDVYGTTRGNAHYAAAKAGILKFTEVAALEAGRYGIRVNSVSPGVVPAAGALPQTLTDAFHRSFAIDRMGEPSDVAKAVIFLASDYATWITGVDLLVDGGTHLRGLPDYAEHLLGESG</sequence>
<dbReference type="InterPro" id="IPR036291">
    <property type="entry name" value="NAD(P)-bd_dom_sf"/>
</dbReference>
<feature type="domain" description="Ketoreductase" evidence="2">
    <location>
        <begin position="6"/>
        <end position="188"/>
    </location>
</feature>
<evidence type="ECO:0000313" key="3">
    <source>
        <dbReference type="EMBL" id="WZP16159.1"/>
    </source>
</evidence>
<dbReference type="Pfam" id="PF13561">
    <property type="entry name" value="adh_short_C2"/>
    <property type="match status" value="1"/>
</dbReference>
<dbReference type="PANTHER" id="PTHR42760">
    <property type="entry name" value="SHORT-CHAIN DEHYDROGENASES/REDUCTASES FAMILY MEMBER"/>
    <property type="match status" value="1"/>
</dbReference>
<dbReference type="RefSeq" id="WP_342023806.1">
    <property type="nucleotide sequence ID" value="NZ_CP151657.1"/>
</dbReference>
<name>A0ABZ2ZVI7_9MICC</name>
<reference evidence="3 4" key="1">
    <citation type="submission" date="2024-04" db="EMBL/GenBank/DDBJ databases">
        <title>Arthrobacter sp. from Plains bison fecal sample.</title>
        <authorList>
            <person name="Ruzzini A."/>
        </authorList>
    </citation>
    <scope>NUCLEOTIDE SEQUENCE [LARGE SCALE GENOMIC DNA]</scope>
    <source>
        <strain evidence="3 4">EINP1</strain>
    </source>
</reference>
<evidence type="ECO:0000259" key="2">
    <source>
        <dbReference type="SMART" id="SM00822"/>
    </source>
</evidence>
<dbReference type="PRINTS" id="PR00081">
    <property type="entry name" value="GDHRDH"/>
</dbReference>
<evidence type="ECO:0000313" key="4">
    <source>
        <dbReference type="Proteomes" id="UP001448858"/>
    </source>
</evidence>
<proteinExistence type="inferred from homology"/>
<accession>A0ABZ2ZVI7</accession>
<comment type="similarity">
    <text evidence="1">Belongs to the short-chain dehydrogenases/reductases (SDR) family.</text>
</comment>
<dbReference type="PANTHER" id="PTHR42760:SF40">
    <property type="entry name" value="3-OXOACYL-[ACYL-CARRIER-PROTEIN] REDUCTASE, CHLOROPLASTIC"/>
    <property type="match status" value="1"/>
</dbReference>
<gene>
    <name evidence="3" type="ORF">AAE021_00785</name>
</gene>
<organism evidence="3 4">
    <name type="scientific">Arthrobacter citreus</name>
    <dbReference type="NCBI Taxonomy" id="1670"/>
    <lineage>
        <taxon>Bacteria</taxon>
        <taxon>Bacillati</taxon>
        <taxon>Actinomycetota</taxon>
        <taxon>Actinomycetes</taxon>
        <taxon>Micrococcales</taxon>
        <taxon>Micrococcaceae</taxon>
        <taxon>Arthrobacter</taxon>
    </lineage>
</organism>
<dbReference type="Gene3D" id="3.40.50.720">
    <property type="entry name" value="NAD(P)-binding Rossmann-like Domain"/>
    <property type="match status" value="1"/>
</dbReference>
<keyword evidence="4" id="KW-1185">Reference proteome</keyword>
<dbReference type="SMART" id="SM00822">
    <property type="entry name" value="PKS_KR"/>
    <property type="match status" value="1"/>
</dbReference>
<dbReference type="InterPro" id="IPR002347">
    <property type="entry name" value="SDR_fam"/>
</dbReference>
<dbReference type="SUPFAM" id="SSF51735">
    <property type="entry name" value="NAD(P)-binding Rossmann-fold domains"/>
    <property type="match status" value="1"/>
</dbReference>
<protein>
    <submittedName>
        <fullName evidence="3">SDR family NAD(P)-dependent oxidoreductase</fullName>
    </submittedName>
</protein>
<evidence type="ECO:0000256" key="1">
    <source>
        <dbReference type="ARBA" id="ARBA00006484"/>
    </source>
</evidence>
<dbReference type="InterPro" id="IPR057326">
    <property type="entry name" value="KR_dom"/>
</dbReference>